<dbReference type="PANTHER" id="PTHR12894:SF27">
    <property type="entry name" value="TRANSFORMING GROWTH FACTOR-BETA RECEPTOR-ASSOCIATED PROTEIN 1"/>
    <property type="match status" value="1"/>
</dbReference>
<protein>
    <recommendedName>
        <fullName evidence="5">CNH domain-containing protein</fullName>
    </recommendedName>
</protein>
<evidence type="ECO:0000259" key="5">
    <source>
        <dbReference type="Pfam" id="PF00780"/>
    </source>
</evidence>
<accession>A0AAW2Z0C5</accession>
<dbReference type="InterPro" id="IPR001180">
    <property type="entry name" value="CNH_dom"/>
</dbReference>
<dbReference type="GO" id="GO:0016020">
    <property type="term" value="C:membrane"/>
    <property type="evidence" value="ECO:0007669"/>
    <property type="project" value="TreeGrafter"/>
</dbReference>
<comment type="subcellular location">
    <subcellularLocation>
        <location evidence="1">Cytoplasm</location>
    </subcellularLocation>
</comment>
<feature type="domain" description="CNH" evidence="5">
    <location>
        <begin position="5"/>
        <end position="161"/>
    </location>
</feature>
<keyword evidence="7" id="KW-1185">Reference proteome</keyword>
<proteinExistence type="predicted"/>
<evidence type="ECO:0000256" key="3">
    <source>
        <dbReference type="ARBA" id="ARBA00022490"/>
    </source>
</evidence>
<evidence type="ECO:0000256" key="1">
    <source>
        <dbReference type="ARBA" id="ARBA00004496"/>
    </source>
</evidence>
<keyword evidence="2" id="KW-0813">Transport</keyword>
<keyword evidence="3" id="KW-0963">Cytoplasm</keyword>
<reference evidence="6 7" key="1">
    <citation type="submission" date="2024-03" db="EMBL/GenBank/DDBJ databases">
        <title>The Acrasis kona genome and developmental transcriptomes reveal deep origins of eukaryotic multicellular pathways.</title>
        <authorList>
            <person name="Sheikh S."/>
            <person name="Fu C.-J."/>
            <person name="Brown M.W."/>
            <person name="Baldauf S.L."/>
        </authorList>
    </citation>
    <scope>NUCLEOTIDE SEQUENCE [LARGE SCALE GENOMIC DNA]</scope>
    <source>
        <strain evidence="6 7">ATCC MYA-3509</strain>
    </source>
</reference>
<dbReference type="Pfam" id="PF00780">
    <property type="entry name" value="CNH"/>
    <property type="match status" value="1"/>
</dbReference>
<dbReference type="Proteomes" id="UP001431209">
    <property type="component" value="Unassembled WGS sequence"/>
</dbReference>
<evidence type="ECO:0000313" key="7">
    <source>
        <dbReference type="Proteomes" id="UP001431209"/>
    </source>
</evidence>
<dbReference type="GO" id="GO:0015031">
    <property type="term" value="P:protein transport"/>
    <property type="evidence" value="ECO:0007669"/>
    <property type="project" value="UniProtKB-KW"/>
</dbReference>
<comment type="caution">
    <text evidence="6">The sequence shown here is derived from an EMBL/GenBank/DDBJ whole genome shotgun (WGS) entry which is preliminary data.</text>
</comment>
<dbReference type="GO" id="GO:0006914">
    <property type="term" value="P:autophagy"/>
    <property type="evidence" value="ECO:0007669"/>
    <property type="project" value="TreeGrafter"/>
</dbReference>
<dbReference type="GO" id="GO:0034058">
    <property type="term" value="P:endosomal vesicle fusion"/>
    <property type="evidence" value="ECO:0007669"/>
    <property type="project" value="TreeGrafter"/>
</dbReference>
<evidence type="ECO:0000313" key="6">
    <source>
        <dbReference type="EMBL" id="KAL0483236.1"/>
    </source>
</evidence>
<organism evidence="6 7">
    <name type="scientific">Acrasis kona</name>
    <dbReference type="NCBI Taxonomy" id="1008807"/>
    <lineage>
        <taxon>Eukaryota</taxon>
        <taxon>Discoba</taxon>
        <taxon>Heterolobosea</taxon>
        <taxon>Tetramitia</taxon>
        <taxon>Eutetramitia</taxon>
        <taxon>Acrasidae</taxon>
        <taxon>Acrasis</taxon>
    </lineage>
</organism>
<dbReference type="GO" id="GO:0005737">
    <property type="term" value="C:cytoplasm"/>
    <property type="evidence" value="ECO:0007669"/>
    <property type="project" value="UniProtKB-SubCell"/>
</dbReference>
<keyword evidence="4" id="KW-0653">Protein transport</keyword>
<dbReference type="InterPro" id="IPR032914">
    <property type="entry name" value="Vam6/VPS39/TRAP1"/>
</dbReference>
<evidence type="ECO:0000256" key="4">
    <source>
        <dbReference type="ARBA" id="ARBA00022927"/>
    </source>
</evidence>
<dbReference type="EMBL" id="JAOPGA020000946">
    <property type="protein sequence ID" value="KAL0483236.1"/>
    <property type="molecule type" value="Genomic_DNA"/>
</dbReference>
<dbReference type="PANTHER" id="PTHR12894">
    <property type="entry name" value="CNH DOMAIN CONTAINING"/>
    <property type="match status" value="1"/>
</dbReference>
<dbReference type="AlphaFoldDB" id="A0AAW2Z0C5"/>
<name>A0AAW2Z0C5_9EUKA</name>
<evidence type="ECO:0000256" key="2">
    <source>
        <dbReference type="ARBA" id="ARBA00022448"/>
    </source>
</evidence>
<gene>
    <name evidence="6" type="ORF">AKO1_011534</name>
</gene>
<sequence length="307" mass="35888">MPVKSLKDTRGTTCFALNKNNSHQLVAHIKKKLVFIDYKDKEFEAVREMRVPVPEAVLSIEWMKKTVCLNFAKKHFMLNYETGEQDDSLQKLQLINIMSEEYSNYTCFVHLIGTNPTRDNQNSPVQWSDGTALAVGVCFPYVVGVSSKVVEIYNVYERHMVDKFDSMFEGNGEQVYISDSMRRLYIAGKSTVWVLTPQPIDKQIEGMIEKNKVLEAISMFEKTFQGTRKEKEERMRRIDEMAGYANFFKLRFKEAADFFYKSRIDTREIISFFEDLKGKNWKYTPKHAKVNDIKEICKTSHCRSFFN</sequence>